<accession>F8L7G8</accession>
<dbReference type="PANTHER" id="PTHR42760:SF133">
    <property type="entry name" value="3-OXOACYL-[ACYL-CARRIER-PROTEIN] REDUCTASE"/>
    <property type="match status" value="1"/>
</dbReference>
<dbReference type="EMBL" id="FR872582">
    <property type="protein sequence ID" value="CCB88701.1"/>
    <property type="molecule type" value="Genomic_DNA"/>
</dbReference>
<dbReference type="FunFam" id="3.40.50.720:FF:000115">
    <property type="entry name" value="3-oxoacyl-[acyl-carrier-protein] reductase FabG"/>
    <property type="match status" value="1"/>
</dbReference>
<dbReference type="NCBIfam" id="NF005559">
    <property type="entry name" value="PRK07231.1"/>
    <property type="match status" value="1"/>
</dbReference>
<dbReference type="SMART" id="SM00822">
    <property type="entry name" value="PKS_KR"/>
    <property type="match status" value="1"/>
</dbReference>
<evidence type="ECO:0000256" key="10">
    <source>
        <dbReference type="ARBA" id="ARBA00023160"/>
    </source>
</evidence>
<organism evidence="16 17">
    <name type="scientific">Simkania negevensis (strain ATCC VR-1471 / DSM 27360 / Z)</name>
    <dbReference type="NCBI Taxonomy" id="331113"/>
    <lineage>
        <taxon>Bacteria</taxon>
        <taxon>Pseudomonadati</taxon>
        <taxon>Chlamydiota</taxon>
        <taxon>Chlamydiia</taxon>
        <taxon>Parachlamydiales</taxon>
        <taxon>Simkaniaceae</taxon>
        <taxon>Simkania</taxon>
    </lineage>
</organism>
<dbReference type="InterPro" id="IPR020904">
    <property type="entry name" value="Sc_DH/Rdtase_CS"/>
</dbReference>
<evidence type="ECO:0000313" key="17">
    <source>
        <dbReference type="Proteomes" id="UP000000496"/>
    </source>
</evidence>
<keyword evidence="7 13" id="KW-0521">NADP</keyword>
<evidence type="ECO:0000256" key="6">
    <source>
        <dbReference type="ARBA" id="ARBA00022832"/>
    </source>
</evidence>
<feature type="binding site" evidence="13">
    <location>
        <position position="39"/>
    </location>
    <ligand>
        <name>NADP(+)</name>
        <dbReference type="ChEBI" id="CHEBI:58349"/>
    </ligand>
</feature>
<evidence type="ECO:0000256" key="1">
    <source>
        <dbReference type="ARBA" id="ARBA00002607"/>
    </source>
</evidence>
<evidence type="ECO:0000256" key="9">
    <source>
        <dbReference type="ARBA" id="ARBA00023098"/>
    </source>
</evidence>
<dbReference type="PROSITE" id="PS00061">
    <property type="entry name" value="ADH_SHORT"/>
    <property type="match status" value="1"/>
</dbReference>
<name>F8L7G8_SIMNZ</name>
<dbReference type="OrthoDB" id="9803333at2"/>
<dbReference type="PRINTS" id="PR00081">
    <property type="entry name" value="GDHRDH"/>
</dbReference>
<keyword evidence="6 14" id="KW-0276">Fatty acid metabolism</keyword>
<keyword evidence="8 14" id="KW-0560">Oxidoreductase</keyword>
<dbReference type="eggNOG" id="COG1028">
    <property type="taxonomic scope" value="Bacteria"/>
</dbReference>
<evidence type="ECO:0000256" key="3">
    <source>
        <dbReference type="ARBA" id="ARBA00006484"/>
    </source>
</evidence>
<dbReference type="AlphaFoldDB" id="F8L7G8"/>
<dbReference type="NCBIfam" id="NF004197">
    <property type="entry name" value="PRK05653.1-1"/>
    <property type="match status" value="1"/>
</dbReference>
<dbReference type="PANTHER" id="PTHR42760">
    <property type="entry name" value="SHORT-CHAIN DEHYDROGENASES/REDUCTASES FAMILY MEMBER"/>
    <property type="match status" value="1"/>
</dbReference>
<dbReference type="Pfam" id="PF13561">
    <property type="entry name" value="adh_short_C2"/>
    <property type="match status" value="1"/>
</dbReference>
<dbReference type="EC" id="1.1.1.100" evidence="14"/>
<evidence type="ECO:0000256" key="11">
    <source>
        <dbReference type="ARBA" id="ARBA00048508"/>
    </source>
</evidence>
<keyword evidence="5 14" id="KW-0444">Lipid biosynthesis</keyword>
<dbReference type="InterPro" id="IPR036291">
    <property type="entry name" value="NAD(P)-bd_dom_sf"/>
</dbReference>
<dbReference type="GO" id="GO:0004316">
    <property type="term" value="F:3-oxoacyl-[acyl-carrier-protein] reductase (NADPH) activity"/>
    <property type="evidence" value="ECO:0007669"/>
    <property type="project" value="UniProtKB-UniRule"/>
</dbReference>
<keyword evidence="17" id="KW-1185">Reference proteome</keyword>
<dbReference type="NCBIfam" id="NF009466">
    <property type="entry name" value="PRK12826.1-2"/>
    <property type="match status" value="1"/>
</dbReference>
<feature type="domain" description="Ketoreductase" evidence="15">
    <location>
        <begin position="8"/>
        <end position="191"/>
    </location>
</feature>
<comment type="catalytic activity">
    <reaction evidence="11 14">
        <text>a (3R)-hydroxyacyl-[ACP] + NADP(+) = a 3-oxoacyl-[ACP] + NADPH + H(+)</text>
        <dbReference type="Rhea" id="RHEA:17397"/>
        <dbReference type="Rhea" id="RHEA-COMP:9916"/>
        <dbReference type="Rhea" id="RHEA-COMP:9945"/>
        <dbReference type="ChEBI" id="CHEBI:15378"/>
        <dbReference type="ChEBI" id="CHEBI:57783"/>
        <dbReference type="ChEBI" id="CHEBI:58349"/>
        <dbReference type="ChEBI" id="CHEBI:78776"/>
        <dbReference type="ChEBI" id="CHEBI:78827"/>
        <dbReference type="EC" id="1.1.1.100"/>
    </reaction>
</comment>
<comment type="function">
    <text evidence="1 14">Catalyzes the NADPH-dependent reduction of beta-ketoacyl-ACP substrates to beta-hydroxyacyl-ACP products, the first reductive step in the elongation cycle of fatty acid biosynthesis.</text>
</comment>
<comment type="similarity">
    <text evidence="3 14">Belongs to the short-chain dehydrogenases/reductases (SDR) family.</text>
</comment>
<dbReference type="GO" id="GO:0006633">
    <property type="term" value="P:fatty acid biosynthetic process"/>
    <property type="evidence" value="ECO:0007669"/>
    <property type="project" value="UniProtKB-UniPathway"/>
</dbReference>
<dbReference type="HOGENOM" id="CLU_010194_1_3_0"/>
<dbReference type="NCBIfam" id="TIGR01830">
    <property type="entry name" value="3oxo_ACP_reduc"/>
    <property type="match status" value="1"/>
</dbReference>
<dbReference type="GO" id="GO:0051287">
    <property type="term" value="F:NAD binding"/>
    <property type="evidence" value="ECO:0007669"/>
    <property type="project" value="UniProtKB-UniRule"/>
</dbReference>
<evidence type="ECO:0000259" key="15">
    <source>
        <dbReference type="SMART" id="SM00822"/>
    </source>
</evidence>
<dbReference type="UniPathway" id="UPA00094"/>
<evidence type="ECO:0000256" key="12">
    <source>
        <dbReference type="PIRSR" id="PIRSR611284-1"/>
    </source>
</evidence>
<dbReference type="SUPFAM" id="SSF51735">
    <property type="entry name" value="NAD(P)-binding Rossmann-fold domains"/>
    <property type="match status" value="1"/>
</dbReference>
<dbReference type="InterPro" id="IPR002347">
    <property type="entry name" value="SDR_fam"/>
</dbReference>
<dbReference type="STRING" id="331113.SNE_A08240"/>
<evidence type="ECO:0000256" key="13">
    <source>
        <dbReference type="PIRSR" id="PIRSR611284-2"/>
    </source>
</evidence>
<comment type="subunit">
    <text evidence="4 14">Homotetramer.</text>
</comment>
<evidence type="ECO:0000256" key="2">
    <source>
        <dbReference type="ARBA" id="ARBA00005194"/>
    </source>
</evidence>
<evidence type="ECO:0000256" key="5">
    <source>
        <dbReference type="ARBA" id="ARBA00022516"/>
    </source>
</evidence>
<sequence length="252" mass="27057">MMTLLKGKTALITGGTSGLGKQIALSFAKQGAHVAIFGTNLQKAKDVAEQIQEERASSDQKVWFETVDVSNKQQVNSAVERLLESWGSVDILVNCAGVTRDKLLMRMAEEDWDHVIDTNLKSVYNLCHAFVKPMMKARKGKIINVASVIGLTGNPGQVNYAASKLGIVGLTGSLAKELGPRNICVNCIAPGFFKTPMTDKLTDEQKQSILSRVPMGRLGDPKEVADAAVFLASDMASYITGQVLTVDGGMIA</sequence>
<dbReference type="RefSeq" id="WP_013943168.1">
    <property type="nucleotide sequence ID" value="NC_015713.1"/>
</dbReference>
<evidence type="ECO:0000256" key="14">
    <source>
        <dbReference type="RuleBase" id="RU366074"/>
    </source>
</evidence>
<keyword evidence="9 14" id="KW-0443">Lipid metabolism</keyword>
<protein>
    <recommendedName>
        <fullName evidence="14">3-oxoacyl-[acyl-carrier-protein] reductase</fullName>
        <ecNumber evidence="14">1.1.1.100</ecNumber>
    </recommendedName>
</protein>
<evidence type="ECO:0000313" key="16">
    <source>
        <dbReference type="EMBL" id="CCB88701.1"/>
    </source>
</evidence>
<evidence type="ECO:0000256" key="7">
    <source>
        <dbReference type="ARBA" id="ARBA00022857"/>
    </source>
</evidence>
<keyword evidence="10 14" id="KW-0275">Fatty acid biosynthesis</keyword>
<dbReference type="Gene3D" id="3.40.50.720">
    <property type="entry name" value="NAD(P)-binding Rossmann-like Domain"/>
    <property type="match status" value="1"/>
</dbReference>
<dbReference type="Proteomes" id="UP000000496">
    <property type="component" value="Chromosome gsn.131"/>
</dbReference>
<comment type="pathway">
    <text evidence="2 14">Lipid metabolism; fatty acid biosynthesis.</text>
</comment>
<dbReference type="PRINTS" id="PR00080">
    <property type="entry name" value="SDRFAMILY"/>
</dbReference>
<dbReference type="InterPro" id="IPR057326">
    <property type="entry name" value="KR_dom"/>
</dbReference>
<dbReference type="InterPro" id="IPR011284">
    <property type="entry name" value="3oxo_ACP_reduc"/>
</dbReference>
<proteinExistence type="inferred from homology"/>
<evidence type="ECO:0000256" key="4">
    <source>
        <dbReference type="ARBA" id="ARBA00011881"/>
    </source>
</evidence>
<reference key="1">
    <citation type="journal article" date="2011" name="Mol. Biol. Evol.">
        <title>Unity in variety -- the pan-genome of the Chlamydiae.</title>
        <authorList>
            <person name="Collingro A."/>
            <person name="Tischler P."/>
            <person name="Weinmaier T."/>
            <person name="Penz T."/>
            <person name="Heinz E."/>
            <person name="Brunham R.C."/>
            <person name="Read T.D."/>
            <person name="Bavoil P.M."/>
            <person name="Sachse K."/>
            <person name="Kahane S."/>
            <person name="Friedman M.G."/>
            <person name="Rattei T."/>
            <person name="Myers G.S.A."/>
            <person name="Horn M."/>
        </authorList>
    </citation>
    <scope>NUCLEOTIDE SEQUENCE</scope>
    <source>
        <strain>Z</strain>
    </source>
</reference>
<evidence type="ECO:0000256" key="8">
    <source>
        <dbReference type="ARBA" id="ARBA00023002"/>
    </source>
</evidence>
<gene>
    <name evidence="16" type="primary">fabG-A</name>
    <name evidence="16" type="ordered locus">SNE_A08240</name>
</gene>
<dbReference type="CDD" id="cd05333">
    <property type="entry name" value="BKR_SDR_c"/>
    <property type="match status" value="1"/>
</dbReference>
<dbReference type="KEGG" id="sng:SNE_A08240"/>
<feature type="active site" description="Proton acceptor" evidence="12">
    <location>
        <position position="160"/>
    </location>
</feature>
<reference evidence="16 17" key="2">
    <citation type="journal article" date="2011" name="Mol. Biol. Evol.">
        <title>Unity in variety--the pan-genome of the Chlamydiae.</title>
        <authorList>
            <person name="Collingro A."/>
            <person name="Tischler P."/>
            <person name="Weinmaier T."/>
            <person name="Penz T."/>
            <person name="Heinz E."/>
            <person name="Brunham R.C."/>
            <person name="Read T.D."/>
            <person name="Bavoil P.M."/>
            <person name="Sachse K."/>
            <person name="Kahane S."/>
            <person name="Friedman M.G."/>
            <person name="Rattei T."/>
            <person name="Myers G.S."/>
            <person name="Horn M."/>
        </authorList>
    </citation>
    <scope>NUCLEOTIDE SEQUENCE [LARGE SCALE GENOMIC DNA]</scope>
    <source>
        <strain evidence="17">ATCC VR-1471 / Z</strain>
    </source>
</reference>
<feature type="binding site" evidence="13">
    <location>
        <begin position="160"/>
        <end position="164"/>
    </location>
    <ligand>
        <name>NADP(+)</name>
        <dbReference type="ChEBI" id="CHEBI:58349"/>
    </ligand>
</feature>